<evidence type="ECO:0000313" key="3">
    <source>
        <dbReference type="EMBL" id="KAF7991562.1"/>
    </source>
</evidence>
<dbReference type="InterPro" id="IPR001810">
    <property type="entry name" value="F-box_dom"/>
</dbReference>
<comment type="caution">
    <text evidence="3">The sequence shown here is derived from an EMBL/GenBank/DDBJ whole genome shotgun (WGS) entry which is preliminary data.</text>
</comment>
<dbReference type="AlphaFoldDB" id="A0A835CPS6"/>
<protein>
    <recommendedName>
        <fullName evidence="2">F-box domain-containing protein</fullName>
    </recommendedName>
</protein>
<dbReference type="OrthoDB" id="10257471at2759"/>
<keyword evidence="1" id="KW-0175">Coiled coil</keyword>
<gene>
    <name evidence="3" type="ORF">HCN44_008933</name>
</gene>
<evidence type="ECO:0000256" key="1">
    <source>
        <dbReference type="SAM" id="Coils"/>
    </source>
</evidence>
<dbReference type="Gene3D" id="3.80.10.10">
    <property type="entry name" value="Ribonuclease Inhibitor"/>
    <property type="match status" value="1"/>
</dbReference>
<evidence type="ECO:0000313" key="4">
    <source>
        <dbReference type="Proteomes" id="UP000639338"/>
    </source>
</evidence>
<dbReference type="Gene3D" id="1.20.1280.50">
    <property type="match status" value="1"/>
</dbReference>
<dbReference type="PANTHER" id="PTHR13318">
    <property type="entry name" value="PARTNER OF PAIRED, ISOFORM B-RELATED"/>
    <property type="match status" value="1"/>
</dbReference>
<dbReference type="SUPFAM" id="SSF52047">
    <property type="entry name" value="RNI-like"/>
    <property type="match status" value="1"/>
</dbReference>
<dbReference type="Pfam" id="PF00646">
    <property type="entry name" value="F-box"/>
    <property type="match status" value="1"/>
</dbReference>
<feature type="domain" description="F-box" evidence="2">
    <location>
        <begin position="226"/>
        <end position="261"/>
    </location>
</feature>
<sequence>MVTWMLKKFEERSTPAPIDDVVNDDTPIDHDEPQTMDNRKFLYKVRHRQSKIMGRPRSVIAQGSTPAPIDHVVNDDKIECLGSRRSLRLLSRITGRNGIAKCMKQNTQIKKNIKNAILLESSPLRPRSVIAQGSTPASIDHVVNDAETERSRRIKELKDRLLENLKLSIQNEKNIDNDDDKKKKYLNNIKKHESIMETLNENSDQINHQHNDHYDAKNIIIDYVNDDCLAQIFMYVPACERLKIAMVCTKWKRALNYSWFNVTKLELTYWRYHEFPYCLEKYETVDGKLNFLKSLLDKCGRYLKTLDLTAYGCCNIVPIINDYCPNLEKLRLRFYDTDDTMLSNAFTRLSKLKSLTIIFEAMQNKIIPETLINSLKNVAGTLTELYLLNFVNHLDESCGYPKNLRYVIRRLKALKRFEVSGIRGFKNSFKYLKNNEMSFYLNHNQYLEKPRYLGHWFINIRKLDLTTYFIKDDTLYTIANTIKLLKMLTINCAQITDDGIVALSKMNNLQIIYLNGHSNITDSSIKLLKNIVKLSLPQSNKITDVSVTKLVENSPKIEKLLLYYTTSVTANFVKKAAKISSQRKQLLKISIHSLILHVKRYRSPYFKIYIIKNKE</sequence>
<dbReference type="PANTHER" id="PTHR13318:SF105">
    <property type="entry name" value="F-BOX_LRR-REPEAT PROTEIN 3"/>
    <property type="match status" value="1"/>
</dbReference>
<evidence type="ECO:0000259" key="2">
    <source>
        <dbReference type="Pfam" id="PF00646"/>
    </source>
</evidence>
<name>A0A835CPS6_APHGI</name>
<dbReference type="InterPro" id="IPR032675">
    <property type="entry name" value="LRR_dom_sf"/>
</dbReference>
<organism evidence="3 4">
    <name type="scientific">Aphidius gifuensis</name>
    <name type="common">Parasitoid wasp</name>
    <dbReference type="NCBI Taxonomy" id="684658"/>
    <lineage>
        <taxon>Eukaryota</taxon>
        <taxon>Metazoa</taxon>
        <taxon>Ecdysozoa</taxon>
        <taxon>Arthropoda</taxon>
        <taxon>Hexapoda</taxon>
        <taxon>Insecta</taxon>
        <taxon>Pterygota</taxon>
        <taxon>Neoptera</taxon>
        <taxon>Endopterygota</taxon>
        <taxon>Hymenoptera</taxon>
        <taxon>Apocrita</taxon>
        <taxon>Ichneumonoidea</taxon>
        <taxon>Braconidae</taxon>
        <taxon>Aphidiinae</taxon>
        <taxon>Aphidius</taxon>
    </lineage>
</organism>
<dbReference type="EMBL" id="JACMRX010000004">
    <property type="protein sequence ID" value="KAF7991562.1"/>
    <property type="molecule type" value="Genomic_DNA"/>
</dbReference>
<proteinExistence type="predicted"/>
<keyword evidence="4" id="KW-1185">Reference proteome</keyword>
<dbReference type="GO" id="GO:0031146">
    <property type="term" value="P:SCF-dependent proteasomal ubiquitin-dependent protein catabolic process"/>
    <property type="evidence" value="ECO:0007669"/>
    <property type="project" value="TreeGrafter"/>
</dbReference>
<reference evidence="3 4" key="1">
    <citation type="submission" date="2020-08" db="EMBL/GenBank/DDBJ databases">
        <title>Aphidius gifuensis genome sequencing and assembly.</title>
        <authorList>
            <person name="Du Z."/>
        </authorList>
    </citation>
    <scope>NUCLEOTIDE SEQUENCE [LARGE SCALE GENOMIC DNA]</scope>
    <source>
        <strain evidence="3">YNYX2018</strain>
        <tissue evidence="3">Adults</tissue>
    </source>
</reference>
<dbReference type="Proteomes" id="UP000639338">
    <property type="component" value="Unassembled WGS sequence"/>
</dbReference>
<dbReference type="GO" id="GO:0019005">
    <property type="term" value="C:SCF ubiquitin ligase complex"/>
    <property type="evidence" value="ECO:0007669"/>
    <property type="project" value="TreeGrafter"/>
</dbReference>
<feature type="coiled-coil region" evidence="1">
    <location>
        <begin position="182"/>
        <end position="209"/>
    </location>
</feature>
<accession>A0A835CPS6</accession>